<feature type="transmembrane region" description="Helical" evidence="1">
    <location>
        <begin position="236"/>
        <end position="259"/>
    </location>
</feature>
<keyword evidence="2" id="KW-0732">Signal</keyword>
<feature type="signal peptide" evidence="2">
    <location>
        <begin position="1"/>
        <end position="19"/>
    </location>
</feature>
<organism evidence="3 4">
    <name type="scientific">Diversispora eburnea</name>
    <dbReference type="NCBI Taxonomy" id="1213867"/>
    <lineage>
        <taxon>Eukaryota</taxon>
        <taxon>Fungi</taxon>
        <taxon>Fungi incertae sedis</taxon>
        <taxon>Mucoromycota</taxon>
        <taxon>Glomeromycotina</taxon>
        <taxon>Glomeromycetes</taxon>
        <taxon>Diversisporales</taxon>
        <taxon>Diversisporaceae</taxon>
        <taxon>Diversispora</taxon>
    </lineage>
</organism>
<keyword evidence="4" id="KW-1185">Reference proteome</keyword>
<feature type="transmembrane region" description="Helical" evidence="1">
    <location>
        <begin position="103"/>
        <end position="129"/>
    </location>
</feature>
<feature type="transmembrane region" description="Helical" evidence="1">
    <location>
        <begin position="63"/>
        <end position="82"/>
    </location>
</feature>
<proteinExistence type="predicted"/>
<feature type="transmembrane region" description="Helical" evidence="1">
    <location>
        <begin position="135"/>
        <end position="153"/>
    </location>
</feature>
<dbReference type="Proteomes" id="UP000789706">
    <property type="component" value="Unassembled WGS sequence"/>
</dbReference>
<name>A0A9N8ZBP1_9GLOM</name>
<dbReference type="EMBL" id="CAJVPK010000279">
    <property type="protein sequence ID" value="CAG8487788.1"/>
    <property type="molecule type" value="Genomic_DNA"/>
</dbReference>
<keyword evidence="1" id="KW-0472">Membrane</keyword>
<feature type="chain" id="PRO_5040505025" evidence="2">
    <location>
        <begin position="20"/>
        <end position="359"/>
    </location>
</feature>
<evidence type="ECO:0000313" key="3">
    <source>
        <dbReference type="EMBL" id="CAG8487788.1"/>
    </source>
</evidence>
<keyword evidence="1" id="KW-1133">Transmembrane helix</keyword>
<reference evidence="3" key="1">
    <citation type="submission" date="2021-06" db="EMBL/GenBank/DDBJ databases">
        <authorList>
            <person name="Kallberg Y."/>
            <person name="Tangrot J."/>
            <person name="Rosling A."/>
        </authorList>
    </citation>
    <scope>NUCLEOTIDE SEQUENCE</scope>
    <source>
        <strain evidence="3">AZ414A</strain>
    </source>
</reference>
<gene>
    <name evidence="3" type="ORF">DEBURN_LOCUS4008</name>
</gene>
<feature type="transmembrane region" description="Helical" evidence="1">
    <location>
        <begin position="280"/>
        <end position="301"/>
    </location>
</feature>
<feature type="transmembrane region" description="Helical" evidence="1">
    <location>
        <begin position="165"/>
        <end position="187"/>
    </location>
</feature>
<keyword evidence="1" id="KW-0812">Transmembrane</keyword>
<evidence type="ECO:0000313" key="4">
    <source>
        <dbReference type="Proteomes" id="UP000789706"/>
    </source>
</evidence>
<protein>
    <submittedName>
        <fullName evidence="3">10737_t:CDS:1</fullName>
    </submittedName>
</protein>
<comment type="caution">
    <text evidence="3">The sequence shown here is derived from an EMBL/GenBank/DDBJ whole genome shotgun (WGS) entry which is preliminary data.</text>
</comment>
<evidence type="ECO:0000256" key="1">
    <source>
        <dbReference type="SAM" id="Phobius"/>
    </source>
</evidence>
<evidence type="ECO:0000256" key="2">
    <source>
        <dbReference type="SAM" id="SignalP"/>
    </source>
</evidence>
<dbReference type="AlphaFoldDB" id="A0A9N8ZBP1"/>
<accession>A0A9N8ZBP1</accession>
<dbReference type="OrthoDB" id="2327125at2759"/>
<sequence>MGHCVAITFALLFLLIVLGSYVTVDNQEIPEHDFSKFTGYPTWHPPIDGMNGKGNDEQSATTILFSAVMMIISGYLIMKWTSRSQNNYNKRKMTFFILNDDKTVPTFGFDALLGVYSLVTALTGIMFLWVDVGKIWAPFGALHNAVELVILVNMHYGGRIISNTFLGILSLYIMLNTGLSIFLTWPYDALWFKTQGLCLDWSLVIQFTRTYLNTKKHIKNDAASVFHIFGNIVSTIWIYDASSFTYAISFPVYAYFVYLDTQAITVLPRKVIHLPDTNHWKVAVVTILSLTLAFLTTRLGLPSIEEGYFNSSVVLTEETLCEDKLEDKFCEYSDWGKLGLGGLYGDGGVSGGDDSKTSN</sequence>